<comment type="caution">
    <text evidence="2">The sequence shown here is derived from an EMBL/GenBank/DDBJ whole genome shotgun (WGS) entry which is preliminary data.</text>
</comment>
<dbReference type="InterPro" id="IPR008936">
    <property type="entry name" value="Rho_GTPase_activation_prot"/>
</dbReference>
<accession>A0ABQ9UIQ2</accession>
<dbReference type="Proteomes" id="UP001266305">
    <property type="component" value="Unassembled WGS sequence"/>
</dbReference>
<evidence type="ECO:0000313" key="2">
    <source>
        <dbReference type="EMBL" id="KAK2096645.1"/>
    </source>
</evidence>
<gene>
    <name evidence="2" type="ORF">P7K49_025679</name>
</gene>
<dbReference type="Pfam" id="PF08337">
    <property type="entry name" value="Plexin_cytopl"/>
    <property type="match status" value="1"/>
</dbReference>
<dbReference type="PANTHER" id="PTHR22625">
    <property type="entry name" value="PLEXIN"/>
    <property type="match status" value="1"/>
</dbReference>
<reference evidence="2 3" key="1">
    <citation type="submission" date="2023-05" db="EMBL/GenBank/DDBJ databases">
        <title>B98-5 Cell Line De Novo Hybrid Assembly: An Optical Mapping Approach.</title>
        <authorList>
            <person name="Kananen K."/>
            <person name="Auerbach J.A."/>
            <person name="Kautto E."/>
            <person name="Blachly J.S."/>
        </authorList>
    </citation>
    <scope>NUCLEOTIDE SEQUENCE [LARGE SCALE GENOMIC DNA]</scope>
    <source>
        <strain evidence="2">B95-8</strain>
        <tissue evidence="2">Cell line</tissue>
    </source>
</reference>
<dbReference type="Gene3D" id="1.10.506.10">
    <property type="entry name" value="GTPase Activation - p120gap, domain 1"/>
    <property type="match status" value="1"/>
</dbReference>
<dbReference type="InterPro" id="IPR031148">
    <property type="entry name" value="Plexin"/>
</dbReference>
<dbReference type="EMBL" id="JASSZA010000012">
    <property type="protein sequence ID" value="KAK2096645.1"/>
    <property type="molecule type" value="Genomic_DNA"/>
</dbReference>
<evidence type="ECO:0000313" key="3">
    <source>
        <dbReference type="Proteomes" id="UP001266305"/>
    </source>
</evidence>
<proteinExistence type="predicted"/>
<organism evidence="2 3">
    <name type="scientific">Saguinus oedipus</name>
    <name type="common">Cotton-top tamarin</name>
    <name type="synonym">Oedipomidas oedipus</name>
    <dbReference type="NCBI Taxonomy" id="9490"/>
    <lineage>
        <taxon>Eukaryota</taxon>
        <taxon>Metazoa</taxon>
        <taxon>Chordata</taxon>
        <taxon>Craniata</taxon>
        <taxon>Vertebrata</taxon>
        <taxon>Euteleostomi</taxon>
        <taxon>Mammalia</taxon>
        <taxon>Eutheria</taxon>
        <taxon>Euarchontoglires</taxon>
        <taxon>Primates</taxon>
        <taxon>Haplorrhini</taxon>
        <taxon>Platyrrhini</taxon>
        <taxon>Cebidae</taxon>
        <taxon>Callitrichinae</taxon>
        <taxon>Saguinus</taxon>
    </lineage>
</organism>
<dbReference type="PANTHER" id="PTHR22625:SF34">
    <property type="entry name" value="PLEXIN-A4"/>
    <property type="match status" value="1"/>
</dbReference>
<sequence>MTAFAELQTDIHELTSDLDGAGIPFLDYRTYTMRVLFPGIEDHPVLRDLEEALFASSADGYQETLSEIESDGLCVLIDKAPFLSASMCDPRPASQEACAFSMQRKYNLTRSPECILTPSVLSGQPISSFSSQNAIVLNLPVMSSLSQPA</sequence>
<evidence type="ECO:0000259" key="1">
    <source>
        <dbReference type="Pfam" id="PF08337"/>
    </source>
</evidence>
<protein>
    <recommendedName>
        <fullName evidence="1">Plexin cytoplasmic RasGAP domain-containing protein</fullName>
    </recommendedName>
</protein>
<feature type="domain" description="Plexin cytoplasmic RasGAP" evidence="1">
    <location>
        <begin position="22"/>
        <end position="68"/>
    </location>
</feature>
<name>A0ABQ9UIQ2_SAGOE</name>
<keyword evidence="3" id="KW-1185">Reference proteome</keyword>
<dbReference type="InterPro" id="IPR013548">
    <property type="entry name" value="Plexin_cytoplasmic_RasGAP_dom"/>
</dbReference>